<feature type="region of interest" description="Disordered" evidence="1">
    <location>
        <begin position="281"/>
        <end position="307"/>
    </location>
</feature>
<name>A0A0P7V0X3_SCLFO</name>
<feature type="compositionally biased region" description="Low complexity" evidence="1">
    <location>
        <begin position="281"/>
        <end position="291"/>
    </location>
</feature>
<gene>
    <name evidence="2" type="ORF">Z043_104432</name>
</gene>
<sequence length="580" mass="63353">MATTILPARYSHAPRLPSRPGPDLIEADTWSPFRFSSFVLQRTQGAEKDNRFMGSDFHAWPLLHAGHGFKLYQNIIIGLLCSPMPVVCLCGEFTLTSDTPSHCRTCPSAYSLSILLWPRCDTTCVIRYPQDTICLRSTSPDPYSSALLVHRGSLAVGGGLVVSACLCAWPSRPCGHSALCSPRDARVRLIDSLSAWSCYYMTQEGTALAVGSTCVLSGAQAYVKVYGDEAQSPSALPGHRVFGLLTNAETPFEVTVLGHGQKERFRESMPIKRKQLTVGGVRPGPRAPAAARGKRAPLHSSLRVQATPPDSLTKASWLTNVSPRLLLPVPWALRNMAVRAAGTQKDLPSSTTPELRNPDCTMVKVTALCSSGKHALLYLMENGPEITLQPNSSRPMSSSTGLLTGVQSIVGKGYHYRVALEVDPLTRCRDEIPEVCLPAPRQSYEGLERRLKGVFAERTGILRQLSKTSKELDGIKGNLQCFAMAWWGASSSLFVFMVKGAALAEGTAVPHFDNGALLLVFQSLKNDEMVAKKEVQRILELSQKQRISERYGFKSLLLGPKRLYREEMLTATRVVGCGPP</sequence>
<dbReference type="EMBL" id="JARO02001174">
    <property type="protein sequence ID" value="KPP76242.1"/>
    <property type="molecule type" value="Genomic_DNA"/>
</dbReference>
<dbReference type="Proteomes" id="UP000034805">
    <property type="component" value="Unassembled WGS sequence"/>
</dbReference>
<evidence type="ECO:0000256" key="1">
    <source>
        <dbReference type="SAM" id="MobiDB-lite"/>
    </source>
</evidence>
<dbReference type="InterPro" id="IPR026718">
    <property type="entry name" value="Luzp2"/>
</dbReference>
<comment type="caution">
    <text evidence="2">The sequence shown here is derived from an EMBL/GenBank/DDBJ whole genome shotgun (WGS) entry which is preliminary data.</text>
</comment>
<dbReference type="PANTHER" id="PTHR22414">
    <property type="entry name" value="LEUCINE ZIPPER PROTEIN 2"/>
    <property type="match status" value="1"/>
</dbReference>
<dbReference type="PANTHER" id="PTHR22414:SF0">
    <property type="entry name" value="LEUCINE ZIPPER PROTEIN 2"/>
    <property type="match status" value="1"/>
</dbReference>
<accession>A0A0P7V0X3</accession>
<evidence type="ECO:0000313" key="3">
    <source>
        <dbReference type="Proteomes" id="UP000034805"/>
    </source>
</evidence>
<protein>
    <submittedName>
        <fullName evidence="2">Uncharacterized protein</fullName>
    </submittedName>
</protein>
<evidence type="ECO:0000313" key="2">
    <source>
        <dbReference type="EMBL" id="KPP76242.1"/>
    </source>
</evidence>
<proteinExistence type="predicted"/>
<reference evidence="2 3" key="1">
    <citation type="submission" date="2015-08" db="EMBL/GenBank/DDBJ databases">
        <title>The genome of the Asian arowana (Scleropages formosus).</title>
        <authorList>
            <person name="Tan M.H."/>
            <person name="Gan H.M."/>
            <person name="Croft L.J."/>
            <person name="Austin C.M."/>
        </authorList>
    </citation>
    <scope>NUCLEOTIDE SEQUENCE [LARGE SCALE GENOMIC DNA]</scope>
    <source>
        <strain evidence="2">Aro1</strain>
    </source>
</reference>
<dbReference type="AlphaFoldDB" id="A0A0P7V0X3"/>
<organism evidence="2 3">
    <name type="scientific">Scleropages formosus</name>
    <name type="common">Asian bonytongue</name>
    <name type="synonym">Osteoglossum formosum</name>
    <dbReference type="NCBI Taxonomy" id="113540"/>
    <lineage>
        <taxon>Eukaryota</taxon>
        <taxon>Metazoa</taxon>
        <taxon>Chordata</taxon>
        <taxon>Craniata</taxon>
        <taxon>Vertebrata</taxon>
        <taxon>Euteleostomi</taxon>
        <taxon>Actinopterygii</taxon>
        <taxon>Neopterygii</taxon>
        <taxon>Teleostei</taxon>
        <taxon>Osteoglossocephala</taxon>
        <taxon>Osteoglossomorpha</taxon>
        <taxon>Osteoglossiformes</taxon>
        <taxon>Osteoglossidae</taxon>
        <taxon>Scleropages</taxon>
    </lineage>
</organism>